<dbReference type="Gene3D" id="3.40.30.10">
    <property type="entry name" value="Glutaredoxin"/>
    <property type="match status" value="1"/>
</dbReference>
<reference evidence="9 10" key="1">
    <citation type="submission" date="2006-02" db="EMBL/GenBank/DDBJ databases">
        <authorList>
            <person name="Pinhassi J."/>
            <person name="Pedros-Alio C."/>
            <person name="Ferriera S."/>
            <person name="Johnson J."/>
            <person name="Kravitz S."/>
            <person name="Halpern A."/>
            <person name="Remington K."/>
            <person name="Beeson K."/>
            <person name="Tran B."/>
            <person name="Rogers Y.-H."/>
            <person name="Friedman R."/>
            <person name="Venter J.C."/>
        </authorList>
    </citation>
    <scope>NUCLEOTIDE SEQUENCE [LARGE SCALE GENOMIC DNA]</scope>
    <source>
        <strain evidence="9 10">MED92</strain>
    </source>
</reference>
<dbReference type="InterPro" id="IPR017937">
    <property type="entry name" value="Thioredoxin_CS"/>
</dbReference>
<comment type="caution">
    <text evidence="9">The sequence shown here is derived from an EMBL/GenBank/DDBJ whole genome shotgun (WGS) entry which is preliminary data.</text>
</comment>
<dbReference type="InterPro" id="IPR005746">
    <property type="entry name" value="Thioredoxin"/>
</dbReference>
<dbReference type="RefSeq" id="WP_007019561.1">
    <property type="nucleotide sequence ID" value="NZ_CH724125.1"/>
</dbReference>
<evidence type="ECO:0000256" key="3">
    <source>
        <dbReference type="ARBA" id="ARBA00022723"/>
    </source>
</evidence>
<organism evidence="9 10">
    <name type="scientific">Neptuniibacter caesariensis</name>
    <dbReference type="NCBI Taxonomy" id="207954"/>
    <lineage>
        <taxon>Bacteria</taxon>
        <taxon>Pseudomonadati</taxon>
        <taxon>Pseudomonadota</taxon>
        <taxon>Gammaproteobacteria</taxon>
        <taxon>Oceanospirillales</taxon>
        <taxon>Oceanospirillaceae</taxon>
        <taxon>Neptuniibacter</taxon>
    </lineage>
</organism>
<evidence type="ECO:0000313" key="9">
    <source>
        <dbReference type="EMBL" id="EAR60622.1"/>
    </source>
</evidence>
<dbReference type="InterPro" id="IPR036249">
    <property type="entry name" value="Thioredoxin-like_sf"/>
</dbReference>
<evidence type="ECO:0000256" key="6">
    <source>
        <dbReference type="ARBA" id="ARBA00023284"/>
    </source>
</evidence>
<evidence type="ECO:0000259" key="8">
    <source>
        <dbReference type="PROSITE" id="PS51352"/>
    </source>
</evidence>
<dbReference type="NCBIfam" id="TIGR01068">
    <property type="entry name" value="thioredoxin"/>
    <property type="match status" value="1"/>
</dbReference>
<dbReference type="Pfam" id="PF21352">
    <property type="entry name" value="Zn_ribbon_Thio2"/>
    <property type="match status" value="1"/>
</dbReference>
<dbReference type="Pfam" id="PF00085">
    <property type="entry name" value="Thioredoxin"/>
    <property type="match status" value="1"/>
</dbReference>
<evidence type="ECO:0000256" key="7">
    <source>
        <dbReference type="NCBIfam" id="TIGR01068"/>
    </source>
</evidence>
<dbReference type="GO" id="GO:0046872">
    <property type="term" value="F:metal ion binding"/>
    <property type="evidence" value="ECO:0007669"/>
    <property type="project" value="UniProtKB-KW"/>
</dbReference>
<dbReference type="PRINTS" id="PR00421">
    <property type="entry name" value="THIOREDOXIN"/>
</dbReference>
<dbReference type="GO" id="GO:0005737">
    <property type="term" value="C:cytoplasm"/>
    <property type="evidence" value="ECO:0007669"/>
    <property type="project" value="TreeGrafter"/>
</dbReference>
<dbReference type="PANTHER" id="PTHR45663">
    <property type="entry name" value="GEO12009P1"/>
    <property type="match status" value="1"/>
</dbReference>
<dbReference type="InterPro" id="IPR013766">
    <property type="entry name" value="Thioredoxin_domain"/>
</dbReference>
<keyword evidence="5" id="KW-1015">Disulfide bond</keyword>
<dbReference type="PROSITE" id="PS51352">
    <property type="entry name" value="THIOREDOXIN_2"/>
    <property type="match status" value="1"/>
</dbReference>
<dbReference type="Proteomes" id="UP000002171">
    <property type="component" value="Unassembled WGS sequence"/>
</dbReference>
<keyword evidence="3" id="KW-0479">Metal-binding</keyword>
<dbReference type="NCBIfam" id="NF008229">
    <property type="entry name" value="PRK10996.1"/>
    <property type="match status" value="1"/>
</dbReference>
<evidence type="ECO:0000256" key="2">
    <source>
        <dbReference type="ARBA" id="ARBA00022448"/>
    </source>
</evidence>
<dbReference type="GO" id="GO:0015035">
    <property type="term" value="F:protein-disulfide reductase activity"/>
    <property type="evidence" value="ECO:0007669"/>
    <property type="project" value="UniProtKB-UniRule"/>
</dbReference>
<dbReference type="SUPFAM" id="SSF52833">
    <property type="entry name" value="Thioredoxin-like"/>
    <property type="match status" value="1"/>
</dbReference>
<gene>
    <name evidence="9" type="ORF">MED92_09466</name>
</gene>
<feature type="domain" description="Thioredoxin" evidence="8">
    <location>
        <begin position="23"/>
        <end position="140"/>
    </location>
</feature>
<name>A0A7U8GRW7_NEPCE</name>
<proteinExistence type="inferred from homology"/>
<comment type="similarity">
    <text evidence="1">Belongs to the thioredoxin family.</text>
</comment>
<protein>
    <recommendedName>
        <fullName evidence="7">Thioredoxin</fullName>
    </recommendedName>
</protein>
<evidence type="ECO:0000313" key="10">
    <source>
        <dbReference type="Proteomes" id="UP000002171"/>
    </source>
</evidence>
<dbReference type="EMBL" id="AAOW01000015">
    <property type="protein sequence ID" value="EAR60622.1"/>
    <property type="molecule type" value="Genomic_DNA"/>
</dbReference>
<dbReference type="PROSITE" id="PS00194">
    <property type="entry name" value="THIOREDOXIN_1"/>
    <property type="match status" value="1"/>
</dbReference>
<dbReference type="CDD" id="cd02947">
    <property type="entry name" value="TRX_family"/>
    <property type="match status" value="1"/>
</dbReference>
<evidence type="ECO:0000256" key="5">
    <source>
        <dbReference type="ARBA" id="ARBA00023157"/>
    </source>
</evidence>
<keyword evidence="10" id="KW-1185">Reference proteome</keyword>
<evidence type="ECO:0000256" key="1">
    <source>
        <dbReference type="ARBA" id="ARBA00008987"/>
    </source>
</evidence>
<dbReference type="PANTHER" id="PTHR45663:SF11">
    <property type="entry name" value="GEO12009P1"/>
    <property type="match status" value="1"/>
</dbReference>
<dbReference type="OrthoDB" id="9790390at2"/>
<keyword evidence="6" id="KW-0676">Redox-active center</keyword>
<accession>A0A7U8GRW7</accession>
<dbReference type="Gene3D" id="2.30.30.380">
    <property type="entry name" value="Zn-finger domain of Sec23/24"/>
    <property type="match status" value="1"/>
</dbReference>
<dbReference type="InterPro" id="IPR049299">
    <property type="entry name" value="Thio2_N"/>
</dbReference>
<dbReference type="FunFam" id="3.40.30.10:FF:000001">
    <property type="entry name" value="Thioredoxin"/>
    <property type="match status" value="1"/>
</dbReference>
<evidence type="ECO:0000256" key="4">
    <source>
        <dbReference type="ARBA" id="ARBA00022982"/>
    </source>
</evidence>
<keyword evidence="4" id="KW-0249">Electron transport</keyword>
<sequence>MIVVCPTCFTSNRIPEEKDHTQGKCGKCKSDLHTFTPAELDDHSFEKFVGNSELPVIVDFWASWCGPCQMMKPIFDKTAAESEILLFAKVDTEKAQRTSANMNIRSIPTLIMFQNGQEIDRVAGALQEPQLKQWILQTLQKA</sequence>
<dbReference type="AlphaFoldDB" id="A0A7U8GRW7"/>
<keyword evidence="2" id="KW-0813">Transport</keyword>